<dbReference type="EMBL" id="WBWA01000017">
    <property type="protein sequence ID" value="KAB2663853.1"/>
    <property type="molecule type" value="Genomic_DNA"/>
</dbReference>
<comment type="caution">
    <text evidence="2">The sequence shown here is derived from an EMBL/GenBank/DDBJ whole genome shotgun (WGS) entry which is preliminary data.</text>
</comment>
<dbReference type="AlphaFoldDB" id="A0A6L3Y9Z1"/>
<proteinExistence type="predicted"/>
<dbReference type="EMBL" id="WBVX01000026">
    <property type="protein sequence ID" value="KAB2680781.1"/>
    <property type="molecule type" value="Genomic_DNA"/>
</dbReference>
<dbReference type="Proteomes" id="UP000481643">
    <property type="component" value="Unassembled WGS sequence"/>
</dbReference>
<accession>A0A6L3Y9Z1</accession>
<reference evidence="3 4" key="1">
    <citation type="submission" date="2019-09" db="EMBL/GenBank/DDBJ databases">
        <title>Taxonomic organization of the family Brucellaceae based on a phylogenomic approach.</title>
        <authorList>
            <person name="Leclercq S."/>
            <person name="Cloeckaert A."/>
            <person name="Zygmunt M.S."/>
        </authorList>
    </citation>
    <scope>NUCLEOTIDE SEQUENCE [LARGE SCALE GENOMIC DNA]</scope>
    <source>
        <strain evidence="1 3">LMG 18957</strain>
        <strain evidence="2 4">WS1830</strain>
    </source>
</reference>
<evidence type="ECO:0000313" key="2">
    <source>
        <dbReference type="EMBL" id="KAB2680781.1"/>
    </source>
</evidence>
<sequence length="73" mass="8335">MIPGAAPPRAHFNLTGSDRRSKYLFRRIVPRKTASHFCWKCSSREDRARDEALYPSPLRSSVLPEFDLSSARA</sequence>
<evidence type="ECO:0000313" key="4">
    <source>
        <dbReference type="Proteomes" id="UP000481643"/>
    </source>
</evidence>
<name>A0A6L3Y9Z1_9HYPH</name>
<gene>
    <name evidence="1" type="ORF">F9K91_16805</name>
    <name evidence="2" type="ORF">F9L08_20580</name>
</gene>
<dbReference type="Proteomes" id="UP000430843">
    <property type="component" value="Unassembled WGS sequence"/>
</dbReference>
<protein>
    <submittedName>
        <fullName evidence="2">Uncharacterized protein</fullName>
    </submittedName>
</protein>
<organism evidence="2 4">
    <name type="scientific">Brucella tritici</name>
    <dbReference type="NCBI Taxonomy" id="94626"/>
    <lineage>
        <taxon>Bacteria</taxon>
        <taxon>Pseudomonadati</taxon>
        <taxon>Pseudomonadota</taxon>
        <taxon>Alphaproteobacteria</taxon>
        <taxon>Hyphomicrobiales</taxon>
        <taxon>Brucellaceae</taxon>
        <taxon>Brucella/Ochrobactrum group</taxon>
        <taxon>Brucella</taxon>
    </lineage>
</organism>
<evidence type="ECO:0000313" key="3">
    <source>
        <dbReference type="Proteomes" id="UP000430843"/>
    </source>
</evidence>
<evidence type="ECO:0000313" key="1">
    <source>
        <dbReference type="EMBL" id="KAB2663853.1"/>
    </source>
</evidence>
<keyword evidence="3" id="KW-1185">Reference proteome</keyword>